<dbReference type="Pfam" id="PF00196">
    <property type="entry name" value="GerE"/>
    <property type="match status" value="1"/>
</dbReference>
<proteinExistence type="predicted"/>
<dbReference type="GO" id="GO:0000160">
    <property type="term" value="P:phosphorelay signal transduction system"/>
    <property type="evidence" value="ECO:0007669"/>
    <property type="project" value="InterPro"/>
</dbReference>
<dbReference type="SMART" id="SM00448">
    <property type="entry name" value="REC"/>
    <property type="match status" value="1"/>
</dbReference>
<evidence type="ECO:0000256" key="2">
    <source>
        <dbReference type="ARBA" id="ARBA00023125"/>
    </source>
</evidence>
<evidence type="ECO:0000256" key="3">
    <source>
        <dbReference type="PROSITE-ProRule" id="PRU00169"/>
    </source>
</evidence>
<dbReference type="InterPro" id="IPR011006">
    <property type="entry name" value="CheY-like_superfamily"/>
</dbReference>
<evidence type="ECO:0000256" key="1">
    <source>
        <dbReference type="ARBA" id="ARBA00022553"/>
    </source>
</evidence>
<evidence type="ECO:0000313" key="6">
    <source>
        <dbReference type="EMBL" id="CAB3650710.1"/>
    </source>
</evidence>
<dbReference type="SUPFAM" id="SSF52172">
    <property type="entry name" value="CheY-like"/>
    <property type="match status" value="1"/>
</dbReference>
<organism evidence="6 7">
    <name type="scientific">Achromobacter insuavis</name>
    <dbReference type="NCBI Taxonomy" id="1287735"/>
    <lineage>
        <taxon>Bacteria</taxon>
        <taxon>Pseudomonadati</taxon>
        <taxon>Pseudomonadota</taxon>
        <taxon>Betaproteobacteria</taxon>
        <taxon>Burkholderiales</taxon>
        <taxon>Alcaligenaceae</taxon>
        <taxon>Achromobacter</taxon>
    </lineage>
</organism>
<name>A0A6J5HG57_9BURK</name>
<dbReference type="Proteomes" id="UP000507979">
    <property type="component" value="Unassembled WGS sequence"/>
</dbReference>
<dbReference type="PROSITE" id="PS50043">
    <property type="entry name" value="HTH_LUXR_2"/>
    <property type="match status" value="1"/>
</dbReference>
<evidence type="ECO:0000313" key="7">
    <source>
        <dbReference type="Proteomes" id="UP000507979"/>
    </source>
</evidence>
<protein>
    <submittedName>
        <fullName evidence="6">Transcriptional regulatory protein RcsB</fullName>
    </submittedName>
</protein>
<feature type="modified residue" description="4-aspartylphosphate" evidence="3">
    <location>
        <position position="72"/>
    </location>
</feature>
<dbReference type="CDD" id="cd06170">
    <property type="entry name" value="LuxR_C_like"/>
    <property type="match status" value="1"/>
</dbReference>
<dbReference type="PRINTS" id="PR00038">
    <property type="entry name" value="HTHLUXR"/>
</dbReference>
<dbReference type="EMBL" id="CADIJR010000023">
    <property type="protein sequence ID" value="CAB3650710.1"/>
    <property type="molecule type" value="Genomic_DNA"/>
</dbReference>
<reference evidence="6 7" key="1">
    <citation type="submission" date="2020-04" db="EMBL/GenBank/DDBJ databases">
        <authorList>
            <person name="De Canck E."/>
        </authorList>
    </citation>
    <scope>NUCLEOTIDE SEQUENCE [LARGE SCALE GENOMIC DNA]</scope>
    <source>
        <strain evidence="6 7">LMG 26845</strain>
    </source>
</reference>
<dbReference type="PANTHER" id="PTHR43214">
    <property type="entry name" value="TWO-COMPONENT RESPONSE REGULATOR"/>
    <property type="match status" value="1"/>
</dbReference>
<keyword evidence="7" id="KW-1185">Reference proteome</keyword>
<dbReference type="InterPro" id="IPR000792">
    <property type="entry name" value="Tscrpt_reg_LuxR_C"/>
</dbReference>
<evidence type="ECO:0000259" key="4">
    <source>
        <dbReference type="PROSITE" id="PS50043"/>
    </source>
</evidence>
<dbReference type="InterPro" id="IPR058245">
    <property type="entry name" value="NreC/VraR/RcsB-like_REC"/>
</dbReference>
<dbReference type="PANTHER" id="PTHR43214:SF17">
    <property type="entry name" value="TRANSCRIPTIONAL REGULATORY PROTEIN RCSB"/>
    <property type="match status" value="1"/>
</dbReference>
<feature type="domain" description="Response regulatory" evidence="5">
    <location>
        <begin position="21"/>
        <end position="141"/>
    </location>
</feature>
<keyword evidence="1 3" id="KW-0597">Phosphoprotein</keyword>
<dbReference type="CDD" id="cd17535">
    <property type="entry name" value="REC_NarL-like"/>
    <property type="match status" value="1"/>
</dbReference>
<dbReference type="AlphaFoldDB" id="A0A6J5HG57"/>
<dbReference type="InterPro" id="IPR001789">
    <property type="entry name" value="Sig_transdc_resp-reg_receiver"/>
</dbReference>
<dbReference type="SUPFAM" id="SSF46894">
    <property type="entry name" value="C-terminal effector domain of the bipartite response regulators"/>
    <property type="match status" value="1"/>
</dbReference>
<dbReference type="InterPro" id="IPR016032">
    <property type="entry name" value="Sig_transdc_resp-reg_C-effctor"/>
</dbReference>
<dbReference type="GO" id="GO:0006355">
    <property type="term" value="P:regulation of DNA-templated transcription"/>
    <property type="evidence" value="ECO:0007669"/>
    <property type="project" value="InterPro"/>
</dbReference>
<dbReference type="GO" id="GO:0003677">
    <property type="term" value="F:DNA binding"/>
    <property type="evidence" value="ECO:0007669"/>
    <property type="project" value="UniProtKB-KW"/>
</dbReference>
<gene>
    <name evidence="6" type="primary">rcsB_1</name>
    <name evidence="6" type="ORF">LMG26845_02775</name>
</gene>
<dbReference type="SMART" id="SM00421">
    <property type="entry name" value="HTH_LUXR"/>
    <property type="match status" value="1"/>
</dbReference>
<accession>A0A6J5HG57</accession>
<keyword evidence="2" id="KW-0238">DNA-binding</keyword>
<sequence length="232" mass="25770">MRNNSSVPPANPTAPRMQRLRIVIADDHPLVLMAMTELLKQYLGFEVVAALDSPTALVEQLERELPQVVITDYAMPGDDLYGDGIRLVKYLIRHYPGVRVVVLTMVSNPMIVSALYDAGVDAVVFKHDSPNEIVSALQALQRGRKYYPPGLTRRPSPAGRGALIGDRINSLSPKEFEVLRHFVRGESMMQVAGSLKRSVKTVSGQKISAMRKLDVRTDQELVAFCVEHGMFQ</sequence>
<dbReference type="PROSITE" id="PS50110">
    <property type="entry name" value="RESPONSE_REGULATORY"/>
    <property type="match status" value="1"/>
</dbReference>
<dbReference type="InterPro" id="IPR039420">
    <property type="entry name" value="WalR-like"/>
</dbReference>
<evidence type="ECO:0000259" key="5">
    <source>
        <dbReference type="PROSITE" id="PS50110"/>
    </source>
</evidence>
<dbReference type="Pfam" id="PF00072">
    <property type="entry name" value="Response_reg"/>
    <property type="match status" value="1"/>
</dbReference>
<dbReference type="Gene3D" id="3.40.50.2300">
    <property type="match status" value="1"/>
</dbReference>
<feature type="domain" description="HTH luxR-type" evidence="4">
    <location>
        <begin position="164"/>
        <end position="229"/>
    </location>
</feature>